<gene>
    <name evidence="2" type="ORF">MMYC01_210698</name>
</gene>
<protein>
    <submittedName>
        <fullName evidence="2">Uncharacterized protein</fullName>
    </submittedName>
</protein>
<dbReference type="EMBL" id="LCTW02000527">
    <property type="protein sequence ID" value="KXX73159.1"/>
    <property type="molecule type" value="Genomic_DNA"/>
</dbReference>
<dbReference type="VEuPathDB" id="FungiDB:MMYC01_210698"/>
<feature type="signal peptide" evidence="1">
    <location>
        <begin position="1"/>
        <end position="15"/>
    </location>
</feature>
<evidence type="ECO:0000313" key="2">
    <source>
        <dbReference type="EMBL" id="KXX73159.1"/>
    </source>
</evidence>
<dbReference type="OrthoDB" id="203099at2759"/>
<accession>A0A175VPN7</accession>
<feature type="chain" id="PRO_5013108264" evidence="1">
    <location>
        <begin position="16"/>
        <end position="52"/>
    </location>
</feature>
<sequence length="52" mass="5632">LAVILSLASVYIVWSEVVKDLLPQLSVIRYSVVHYRQPQAGSGSGDDDSDKG</sequence>
<keyword evidence="3" id="KW-1185">Reference proteome</keyword>
<organism evidence="2 3">
    <name type="scientific">Madurella mycetomatis</name>
    <dbReference type="NCBI Taxonomy" id="100816"/>
    <lineage>
        <taxon>Eukaryota</taxon>
        <taxon>Fungi</taxon>
        <taxon>Dikarya</taxon>
        <taxon>Ascomycota</taxon>
        <taxon>Pezizomycotina</taxon>
        <taxon>Sordariomycetes</taxon>
        <taxon>Sordariomycetidae</taxon>
        <taxon>Sordariales</taxon>
        <taxon>Sordariales incertae sedis</taxon>
        <taxon>Madurella</taxon>
    </lineage>
</organism>
<evidence type="ECO:0000256" key="1">
    <source>
        <dbReference type="SAM" id="SignalP"/>
    </source>
</evidence>
<reference evidence="2 3" key="1">
    <citation type="journal article" date="2016" name="Genome Announc.">
        <title>Genome Sequence of Madurella mycetomatis mm55, Isolated from a Human Mycetoma Case in Sudan.</title>
        <authorList>
            <person name="Smit S."/>
            <person name="Derks M.F."/>
            <person name="Bervoets S."/>
            <person name="Fahal A."/>
            <person name="van Leeuwen W."/>
            <person name="van Belkum A."/>
            <person name="van de Sande W.W."/>
        </authorList>
    </citation>
    <scope>NUCLEOTIDE SEQUENCE [LARGE SCALE GENOMIC DNA]</scope>
    <source>
        <strain evidence="3">mm55</strain>
    </source>
</reference>
<dbReference type="AlphaFoldDB" id="A0A175VPN7"/>
<name>A0A175VPN7_9PEZI</name>
<evidence type="ECO:0000313" key="3">
    <source>
        <dbReference type="Proteomes" id="UP000078237"/>
    </source>
</evidence>
<proteinExistence type="predicted"/>
<keyword evidence="1" id="KW-0732">Signal</keyword>
<comment type="caution">
    <text evidence="2">The sequence shown here is derived from an EMBL/GenBank/DDBJ whole genome shotgun (WGS) entry which is preliminary data.</text>
</comment>
<feature type="non-terminal residue" evidence="2">
    <location>
        <position position="1"/>
    </location>
</feature>
<dbReference type="Proteomes" id="UP000078237">
    <property type="component" value="Unassembled WGS sequence"/>
</dbReference>